<keyword evidence="10" id="KW-1185">Reference proteome</keyword>
<dbReference type="InterPro" id="IPR023828">
    <property type="entry name" value="Peptidase_S8_Ser-AS"/>
</dbReference>
<evidence type="ECO:0000256" key="3">
    <source>
        <dbReference type="ARBA" id="ARBA00022801"/>
    </source>
</evidence>
<dbReference type="Pfam" id="PF00082">
    <property type="entry name" value="Peptidase_S8"/>
    <property type="match status" value="1"/>
</dbReference>
<dbReference type="EMBL" id="JAZGQK010000010">
    <property type="protein sequence ID" value="MEE6259274.1"/>
    <property type="molecule type" value="Genomic_DNA"/>
</dbReference>
<dbReference type="InterPro" id="IPR000209">
    <property type="entry name" value="Peptidase_S8/S53_dom"/>
</dbReference>
<keyword evidence="2 5" id="KW-0645">Protease</keyword>
<comment type="caution">
    <text evidence="9">The sequence shown here is derived from an EMBL/GenBank/DDBJ whole genome shotgun (WGS) entry which is preliminary data.</text>
</comment>
<sequence>MTAGADGSRPGRGAKLLAAGLTAVVLLAVPFPAGAAAPGNGGAAELAGSAAAVGDGGTAGAGGTRLGAGGTVTLISGDTVRIDPDGPSVQPATGRDGSVRPSPRTVSYARYQRDGDWFVIPTDAVPLLRADLLDERLFNVTGLLAQGYGDRTSQVLPLLVEYADTDQARRAAPLAGTPARRALPGLNLTANDQPKTTAARFWADLVRQADPGARSIRGGVRKVWLNARYQANLERSVPQVGAPTAWRAGWTGKGVTVAVLDSGYDTDHPDLAGRVSAAEDFTGAGDVEDRFGHGTHVAATVAGSGPDGRHRGVAPDAKLAVGKVLDDSGRGPEEWVLAGLEWAVTEAGAKVVNLSLGSAPSDGTDPVSQAVDRLSTEHGTLVVAAAGNRGAYAPVDAPASADTALAVSSVDAADRVSEFSSRGPRVGDGALKPEIAAPGEAIVAARATGAYPGIAGDPDHVPLSGTSMSAPHVAGAAALLAQRHPDWSGAQLKAALVGAATPARESRVFDVGAGRLDVARAVTQPVRAETATLNANLPWGSTGVTRKLTYRNDGSTPVTLRLAVELTDTAGQSAPPGLVTPGATTLTVPARGSATVPVRIAGQSRAGTYGGVLVATADGSSVRTPVAVRQEAETHEVTVRALGRAGTPTDAATTMVVGVDPLTSGIREFVSGASGTVSVPAGRYALLSSVELDVAPGSVGLRRAALGYPRLTVADDTTVTVDARWARAVPLGVADQPAATDGLREITLGARWSGAPNDTSMANVFEPRFGEMLVGSAPGVSGDEFTVTDLAVLERPVLELSATAPERFPVRAGWLWRPGPVPPFEGTADLPVVRLAVGPAGQLPGVDVAGALVVLTSPDDTSEAFALAPVVRQLADRGARMVLMATGWFEWADEPLAVPTMSSGPRFPGLDRLVALADGGGLTVSVIGYPLSPYRYQLGHQVRGAVPADLAYRPTTAALAAVPTSYHDAGEGVRQVRSSLLLDDDHHGVMFTLPVFAPMRRTEYYTPGRWLVTFYNEVSPANARAELSLRPGANPTVDWDRAVVGPALTGPTVDNLDRPWVSRQGDVVDVVLPMFTDAAGHPKPTSDFGDATTGSTSLYRNGKLVGTVGQPGRGQFAVPGGVATYRLTASATHNSPTWRLSATVSGSWTFRSGTESSRKALPLLGMLLDAPVDLGNRVPVGGREPVRISVHRQDGVAERPVVSVTVAVSYDDGRTWRAVPVSRDGTGWLASVRHDRAGHVSLRASATDADGNAVEQTVLRAYQVGG</sequence>
<dbReference type="PROSITE" id="PS00138">
    <property type="entry name" value="SUBTILASE_SER"/>
    <property type="match status" value="1"/>
</dbReference>
<feature type="active site" description="Charge relay system" evidence="5">
    <location>
        <position position="293"/>
    </location>
</feature>
<dbReference type="PANTHER" id="PTHR43806:SF11">
    <property type="entry name" value="CEREVISIN-RELATED"/>
    <property type="match status" value="1"/>
</dbReference>
<comment type="similarity">
    <text evidence="1 5">Belongs to the peptidase S8 family.</text>
</comment>
<evidence type="ECO:0000313" key="10">
    <source>
        <dbReference type="Proteomes" id="UP001332243"/>
    </source>
</evidence>
<gene>
    <name evidence="9" type="ORF">V1633_12330</name>
</gene>
<feature type="region of interest" description="Disordered" evidence="6">
    <location>
        <begin position="81"/>
        <end position="103"/>
    </location>
</feature>
<keyword evidence="7" id="KW-0732">Signal</keyword>
<reference evidence="9 10" key="1">
    <citation type="submission" date="2024-01" db="EMBL/GenBank/DDBJ databases">
        <title>Genome insights into Plantactinospora sonchi sp. nov.</title>
        <authorList>
            <person name="Wang L."/>
        </authorList>
    </citation>
    <scope>NUCLEOTIDE SEQUENCE [LARGE SCALE GENOMIC DNA]</scope>
    <source>
        <strain evidence="9 10">NEAU-QY2</strain>
    </source>
</reference>
<dbReference type="SUPFAM" id="SSF52743">
    <property type="entry name" value="Subtilisin-like"/>
    <property type="match status" value="1"/>
</dbReference>
<name>A0ABU7RS15_9ACTN</name>
<evidence type="ECO:0000256" key="1">
    <source>
        <dbReference type="ARBA" id="ARBA00011073"/>
    </source>
</evidence>
<organism evidence="9 10">
    <name type="scientific">Plantactinospora sonchi</name>
    <dbReference type="NCBI Taxonomy" id="1544735"/>
    <lineage>
        <taxon>Bacteria</taxon>
        <taxon>Bacillati</taxon>
        <taxon>Actinomycetota</taxon>
        <taxon>Actinomycetes</taxon>
        <taxon>Micromonosporales</taxon>
        <taxon>Micromonosporaceae</taxon>
        <taxon>Plantactinospora</taxon>
    </lineage>
</organism>
<evidence type="ECO:0000256" key="6">
    <source>
        <dbReference type="SAM" id="MobiDB-lite"/>
    </source>
</evidence>
<dbReference type="RefSeq" id="WP_331214403.1">
    <property type="nucleotide sequence ID" value="NZ_JAZGQK010000010.1"/>
</dbReference>
<dbReference type="Gene3D" id="3.40.50.200">
    <property type="entry name" value="Peptidase S8/S53 domain"/>
    <property type="match status" value="1"/>
</dbReference>
<dbReference type="InterPro" id="IPR015500">
    <property type="entry name" value="Peptidase_S8_subtilisin-rel"/>
</dbReference>
<evidence type="ECO:0000259" key="8">
    <source>
        <dbReference type="Pfam" id="PF00082"/>
    </source>
</evidence>
<dbReference type="InterPro" id="IPR036852">
    <property type="entry name" value="Peptidase_S8/S53_dom_sf"/>
</dbReference>
<dbReference type="PROSITE" id="PS51892">
    <property type="entry name" value="SUBTILASE"/>
    <property type="match status" value="1"/>
</dbReference>
<protein>
    <submittedName>
        <fullName evidence="9">S8 family serine peptidase</fullName>
    </submittedName>
</protein>
<dbReference type="Proteomes" id="UP001332243">
    <property type="component" value="Unassembled WGS sequence"/>
</dbReference>
<proteinExistence type="inferred from homology"/>
<dbReference type="InterPro" id="IPR050131">
    <property type="entry name" value="Peptidase_S8_subtilisin-like"/>
</dbReference>
<feature type="active site" description="Charge relay system" evidence="5">
    <location>
        <position position="261"/>
    </location>
</feature>
<feature type="chain" id="PRO_5045609190" evidence="7">
    <location>
        <begin position="36"/>
        <end position="1266"/>
    </location>
</feature>
<dbReference type="PANTHER" id="PTHR43806">
    <property type="entry name" value="PEPTIDASE S8"/>
    <property type="match status" value="1"/>
</dbReference>
<evidence type="ECO:0000256" key="5">
    <source>
        <dbReference type="PROSITE-ProRule" id="PRU01240"/>
    </source>
</evidence>
<keyword evidence="3 5" id="KW-0378">Hydrolase</keyword>
<keyword evidence="4 5" id="KW-0720">Serine protease</keyword>
<accession>A0ABU7RS15</accession>
<evidence type="ECO:0000256" key="2">
    <source>
        <dbReference type="ARBA" id="ARBA00022670"/>
    </source>
</evidence>
<evidence type="ECO:0000256" key="7">
    <source>
        <dbReference type="SAM" id="SignalP"/>
    </source>
</evidence>
<feature type="domain" description="Peptidase S8/S53" evidence="8">
    <location>
        <begin position="252"/>
        <end position="504"/>
    </location>
</feature>
<evidence type="ECO:0000313" key="9">
    <source>
        <dbReference type="EMBL" id="MEE6259274.1"/>
    </source>
</evidence>
<feature type="signal peptide" evidence="7">
    <location>
        <begin position="1"/>
        <end position="35"/>
    </location>
</feature>
<dbReference type="PRINTS" id="PR00723">
    <property type="entry name" value="SUBTILISIN"/>
</dbReference>
<feature type="active site" description="Charge relay system" evidence="5">
    <location>
        <position position="467"/>
    </location>
</feature>
<evidence type="ECO:0000256" key="4">
    <source>
        <dbReference type="ARBA" id="ARBA00022825"/>
    </source>
</evidence>